<keyword evidence="1" id="KW-0812">Transmembrane</keyword>
<name>A0A3N2PSG5_SODAK</name>
<feature type="transmembrane region" description="Helical" evidence="1">
    <location>
        <begin position="13"/>
        <end position="34"/>
    </location>
</feature>
<accession>A0A3N2PSG5</accession>
<evidence type="ECO:0000256" key="1">
    <source>
        <dbReference type="SAM" id="Phobius"/>
    </source>
</evidence>
<organism evidence="2 3">
    <name type="scientific">Sodiomyces alkalinus (strain CBS 110278 / VKM F-3762 / F11)</name>
    <name type="common">Alkaliphilic filamentous fungus</name>
    <dbReference type="NCBI Taxonomy" id="1314773"/>
    <lineage>
        <taxon>Eukaryota</taxon>
        <taxon>Fungi</taxon>
        <taxon>Dikarya</taxon>
        <taxon>Ascomycota</taxon>
        <taxon>Pezizomycotina</taxon>
        <taxon>Sordariomycetes</taxon>
        <taxon>Hypocreomycetidae</taxon>
        <taxon>Glomerellales</taxon>
        <taxon>Plectosphaerellaceae</taxon>
        <taxon>Sodiomyces</taxon>
    </lineage>
</organism>
<dbReference type="RefSeq" id="XP_028465253.1">
    <property type="nucleotide sequence ID" value="XM_028607176.1"/>
</dbReference>
<keyword evidence="3" id="KW-1185">Reference proteome</keyword>
<keyword evidence="1" id="KW-0472">Membrane</keyword>
<sequence>MPSLYNHDRRLKAMQFLFVGNITMWPIYDLYLAIPTRNHNHHLIMPVLYMLGPFPTQDFP</sequence>
<reference evidence="2 3" key="1">
    <citation type="journal article" date="2018" name="Mol. Ecol.">
        <title>The obligate alkalophilic soda-lake fungus Sodiomyces alkalinus has shifted to a protein diet.</title>
        <authorList>
            <person name="Grum-Grzhimaylo A.A."/>
            <person name="Falkoski D.L."/>
            <person name="van den Heuvel J."/>
            <person name="Valero-Jimenez C.A."/>
            <person name="Min B."/>
            <person name="Choi I.G."/>
            <person name="Lipzen A."/>
            <person name="Daum C.G."/>
            <person name="Aanen D.K."/>
            <person name="Tsang A."/>
            <person name="Henrissat B."/>
            <person name="Bilanenko E.N."/>
            <person name="de Vries R.P."/>
            <person name="van Kan J.A.L."/>
            <person name="Grigoriev I.V."/>
            <person name="Debets A.J.M."/>
        </authorList>
    </citation>
    <scope>NUCLEOTIDE SEQUENCE [LARGE SCALE GENOMIC DNA]</scope>
    <source>
        <strain evidence="2 3">F11</strain>
    </source>
</reference>
<evidence type="ECO:0000313" key="2">
    <source>
        <dbReference type="EMBL" id="ROT37447.1"/>
    </source>
</evidence>
<dbReference type="Proteomes" id="UP000272025">
    <property type="component" value="Unassembled WGS sequence"/>
</dbReference>
<dbReference type="GeneID" id="39575654"/>
<proteinExistence type="predicted"/>
<dbReference type="EMBL" id="ML119057">
    <property type="protein sequence ID" value="ROT37447.1"/>
    <property type="molecule type" value="Genomic_DNA"/>
</dbReference>
<gene>
    <name evidence="2" type="ORF">SODALDRAFT_197055</name>
</gene>
<keyword evidence="1" id="KW-1133">Transmembrane helix</keyword>
<dbReference type="OrthoDB" id="1045173at2759"/>
<protein>
    <submittedName>
        <fullName evidence="2">Uncharacterized protein</fullName>
    </submittedName>
</protein>
<evidence type="ECO:0000313" key="3">
    <source>
        <dbReference type="Proteomes" id="UP000272025"/>
    </source>
</evidence>
<dbReference type="AlphaFoldDB" id="A0A3N2PSG5"/>